<evidence type="ECO:0000313" key="3">
    <source>
        <dbReference type="Proteomes" id="UP000199182"/>
    </source>
</evidence>
<sequence>MQKSFKEAYDYALHQADEMMNSFNIIMNAGIKQKLAHSLMAVRDQLVISERVVSRVMAKTEYDAEMARRFEVLAQTMSLINVAAKRNAINTHLINLKSSVDSLNEVLTLVSRQPQRQGQHQGQNQNNNRRGYPGRSAMPAKGR</sequence>
<gene>
    <name evidence="2" type="ORF">SAMN05192585_11383</name>
</gene>
<dbReference type="RefSeq" id="WP_092639732.1">
    <property type="nucleotide sequence ID" value="NZ_FNID01000013.1"/>
</dbReference>
<evidence type="ECO:0000256" key="1">
    <source>
        <dbReference type="SAM" id="MobiDB-lite"/>
    </source>
</evidence>
<dbReference type="STRING" id="258515.SAMN05192585_11383"/>
<evidence type="ECO:0000313" key="2">
    <source>
        <dbReference type="EMBL" id="SDN21452.1"/>
    </source>
</evidence>
<feature type="compositionally biased region" description="Low complexity" evidence="1">
    <location>
        <begin position="112"/>
        <end position="135"/>
    </location>
</feature>
<dbReference type="AlphaFoldDB" id="A0A1G9ZIZ9"/>
<organism evidence="2 3">
    <name type="scientific">Acetanaerobacterium elongatum</name>
    <dbReference type="NCBI Taxonomy" id="258515"/>
    <lineage>
        <taxon>Bacteria</taxon>
        <taxon>Bacillati</taxon>
        <taxon>Bacillota</taxon>
        <taxon>Clostridia</taxon>
        <taxon>Eubacteriales</taxon>
        <taxon>Oscillospiraceae</taxon>
        <taxon>Acetanaerobacterium</taxon>
    </lineage>
</organism>
<proteinExistence type="predicted"/>
<protein>
    <submittedName>
        <fullName evidence="2">Uncharacterized protein</fullName>
    </submittedName>
</protein>
<feature type="region of interest" description="Disordered" evidence="1">
    <location>
        <begin position="111"/>
        <end position="143"/>
    </location>
</feature>
<dbReference type="Proteomes" id="UP000199182">
    <property type="component" value="Unassembled WGS sequence"/>
</dbReference>
<dbReference type="EMBL" id="FNID01000013">
    <property type="protein sequence ID" value="SDN21452.1"/>
    <property type="molecule type" value="Genomic_DNA"/>
</dbReference>
<keyword evidence="3" id="KW-1185">Reference proteome</keyword>
<reference evidence="2 3" key="1">
    <citation type="submission" date="2016-10" db="EMBL/GenBank/DDBJ databases">
        <authorList>
            <person name="de Groot N.N."/>
        </authorList>
    </citation>
    <scope>NUCLEOTIDE SEQUENCE [LARGE SCALE GENOMIC DNA]</scope>
    <source>
        <strain evidence="2 3">CGMCC 1.5012</strain>
    </source>
</reference>
<accession>A0A1G9ZIZ9</accession>
<name>A0A1G9ZIZ9_9FIRM</name>